<sequence length="510" mass="59222">MLIRHLSSPRSVIVDVLRAIISRPISTDIPSRCFSNRHRLLTTFKYSNETTTFRYRSKLYTTQAIPCLEDNLDTKNDASIGLIDGKQDPSRKSRGKKIFIPIKRKSKDGKEIVVNGHMMKRKKDRPKTVEEYNKRIIYAIMEDRVNKAIFYLREMESQRIMPTVQTYAMIINGYCKQSDMIRARKWLDRMLRNRVAPDSYIYTSLIDGFMRCADISKAEDMFRLMLKKRIKPSLVTYNVLMYNSVKQLDMASALKFWGNLLEAGLKADVYTFAIILHGLGQESRIDEAWRVFELMQNQRVDVNEIVATTLMGMHVKQNDNEYAVQLFNEFFNLHSPHKLKPTNHTRNVLLNAVISSASIETIKSYYNEYKESLLNPIPTESPYFLGANVFTYTSFMRAFLRHNDLSMVAQVYSDMKARHIQPTLVTYATLMLAHAFIPDPMSCQGILEELKKGGIELNVVLYTIVMRAWAKAGNWEMVKETYNQMKEDKIEPSKFTMEVLRWGRHANDGI</sequence>
<gene>
    <name evidence="3" type="ORF">G6F64_003895</name>
</gene>
<dbReference type="OrthoDB" id="185373at2759"/>
<dbReference type="InterPro" id="IPR011990">
    <property type="entry name" value="TPR-like_helical_dom_sf"/>
</dbReference>
<dbReference type="PROSITE" id="PS51375">
    <property type="entry name" value="PPR"/>
    <property type="match status" value="5"/>
</dbReference>
<dbReference type="EMBL" id="JAANQT010000401">
    <property type="protein sequence ID" value="KAG1311321.1"/>
    <property type="molecule type" value="Genomic_DNA"/>
</dbReference>
<dbReference type="Proteomes" id="UP000716291">
    <property type="component" value="Unassembled WGS sequence"/>
</dbReference>
<keyword evidence="1" id="KW-0677">Repeat</keyword>
<evidence type="ECO:0000313" key="3">
    <source>
        <dbReference type="EMBL" id="KAG1311321.1"/>
    </source>
</evidence>
<dbReference type="PANTHER" id="PTHR47936">
    <property type="entry name" value="PPR_LONG DOMAIN-CONTAINING PROTEIN"/>
    <property type="match status" value="1"/>
</dbReference>
<name>A0A9P6XDS9_RHIOR</name>
<accession>A0A9P6XDS9</accession>
<evidence type="ECO:0000313" key="4">
    <source>
        <dbReference type="Proteomes" id="UP000716291"/>
    </source>
</evidence>
<dbReference type="PANTHER" id="PTHR47936:SF1">
    <property type="entry name" value="PENTATRICOPEPTIDE REPEAT-CONTAINING PROTEIN GUN1, CHLOROPLASTIC"/>
    <property type="match status" value="1"/>
</dbReference>
<protein>
    <recommendedName>
        <fullName evidence="5">Pentacotripeptide-repeat region of PRORP domain-containing protein</fullName>
    </recommendedName>
</protein>
<dbReference type="Pfam" id="PF13041">
    <property type="entry name" value="PPR_2"/>
    <property type="match status" value="2"/>
</dbReference>
<dbReference type="Gene3D" id="1.25.40.10">
    <property type="entry name" value="Tetratricopeptide repeat domain"/>
    <property type="match status" value="3"/>
</dbReference>
<dbReference type="NCBIfam" id="TIGR00756">
    <property type="entry name" value="PPR"/>
    <property type="match status" value="5"/>
</dbReference>
<dbReference type="Pfam" id="PF12854">
    <property type="entry name" value="PPR_1"/>
    <property type="match status" value="2"/>
</dbReference>
<evidence type="ECO:0008006" key="5">
    <source>
        <dbReference type="Google" id="ProtNLM"/>
    </source>
</evidence>
<feature type="repeat" description="PPR" evidence="2">
    <location>
        <begin position="388"/>
        <end position="422"/>
    </location>
</feature>
<dbReference type="Pfam" id="PF13812">
    <property type="entry name" value="PPR_3"/>
    <property type="match status" value="1"/>
</dbReference>
<feature type="repeat" description="PPR" evidence="2">
    <location>
        <begin position="198"/>
        <end position="232"/>
    </location>
</feature>
<dbReference type="InterPro" id="IPR002885">
    <property type="entry name" value="PPR_rpt"/>
</dbReference>
<keyword evidence="4" id="KW-1185">Reference proteome</keyword>
<proteinExistence type="predicted"/>
<dbReference type="AlphaFoldDB" id="A0A9P6XDS9"/>
<feature type="repeat" description="PPR" evidence="2">
    <location>
        <begin position="268"/>
        <end position="302"/>
    </location>
</feature>
<evidence type="ECO:0000256" key="2">
    <source>
        <dbReference type="PROSITE-ProRule" id="PRU00708"/>
    </source>
</evidence>
<organism evidence="3 4">
    <name type="scientific">Rhizopus oryzae</name>
    <name type="common">Mucormycosis agent</name>
    <name type="synonym">Rhizopus arrhizus var. delemar</name>
    <dbReference type="NCBI Taxonomy" id="64495"/>
    <lineage>
        <taxon>Eukaryota</taxon>
        <taxon>Fungi</taxon>
        <taxon>Fungi incertae sedis</taxon>
        <taxon>Mucoromycota</taxon>
        <taxon>Mucoromycotina</taxon>
        <taxon>Mucoromycetes</taxon>
        <taxon>Mucorales</taxon>
        <taxon>Mucorineae</taxon>
        <taxon>Rhizopodaceae</taxon>
        <taxon>Rhizopus</taxon>
    </lineage>
</organism>
<dbReference type="SUPFAM" id="SSF81901">
    <property type="entry name" value="HCP-like"/>
    <property type="match status" value="1"/>
</dbReference>
<reference evidence="3" key="1">
    <citation type="journal article" date="2020" name="Microb. Genom.">
        <title>Genetic diversity of clinical and environmental Mucorales isolates obtained from an investigation of mucormycosis cases among solid organ transplant recipients.</title>
        <authorList>
            <person name="Nguyen M.H."/>
            <person name="Kaul D."/>
            <person name="Muto C."/>
            <person name="Cheng S.J."/>
            <person name="Richter R.A."/>
            <person name="Bruno V.M."/>
            <person name="Liu G."/>
            <person name="Beyhan S."/>
            <person name="Sundermann A.J."/>
            <person name="Mounaud S."/>
            <person name="Pasculle A.W."/>
            <person name="Nierman W.C."/>
            <person name="Driscoll E."/>
            <person name="Cumbie R."/>
            <person name="Clancy C.J."/>
            <person name="Dupont C.L."/>
        </authorList>
    </citation>
    <scope>NUCLEOTIDE SEQUENCE</scope>
    <source>
        <strain evidence="3">GL11</strain>
    </source>
</reference>
<comment type="caution">
    <text evidence="3">The sequence shown here is derived from an EMBL/GenBank/DDBJ whole genome shotgun (WGS) entry which is preliminary data.</text>
</comment>
<feature type="repeat" description="PPR" evidence="2">
    <location>
        <begin position="458"/>
        <end position="492"/>
    </location>
</feature>
<evidence type="ECO:0000256" key="1">
    <source>
        <dbReference type="ARBA" id="ARBA00022737"/>
    </source>
</evidence>
<feature type="repeat" description="PPR" evidence="2">
    <location>
        <begin position="163"/>
        <end position="197"/>
    </location>
</feature>